<dbReference type="PROSITE" id="PS50850">
    <property type="entry name" value="MFS"/>
    <property type="match status" value="1"/>
</dbReference>
<dbReference type="OrthoDB" id="3639251at2759"/>
<feature type="transmembrane region" description="Helical" evidence="8">
    <location>
        <begin position="330"/>
        <end position="350"/>
    </location>
</feature>
<keyword evidence="2" id="KW-0813">Transport</keyword>
<dbReference type="InterPro" id="IPR011701">
    <property type="entry name" value="MFS"/>
</dbReference>
<evidence type="ECO:0000313" key="10">
    <source>
        <dbReference type="EMBL" id="ATY61671.1"/>
    </source>
</evidence>
<evidence type="ECO:0000256" key="8">
    <source>
        <dbReference type="SAM" id="Phobius"/>
    </source>
</evidence>
<comment type="subcellular location">
    <subcellularLocation>
        <location evidence="1">Membrane</location>
        <topology evidence="1">Multi-pass membrane protein</topology>
    </subcellularLocation>
</comment>
<accession>A0A2H4SEY1</accession>
<evidence type="ECO:0000259" key="9">
    <source>
        <dbReference type="PROSITE" id="PS50850"/>
    </source>
</evidence>
<evidence type="ECO:0000256" key="3">
    <source>
        <dbReference type="ARBA" id="ARBA00022692"/>
    </source>
</evidence>
<feature type="transmembrane region" description="Helical" evidence="8">
    <location>
        <begin position="214"/>
        <end position="236"/>
    </location>
</feature>
<keyword evidence="4 8" id="KW-1133">Transmembrane helix</keyword>
<evidence type="ECO:0000256" key="4">
    <source>
        <dbReference type="ARBA" id="ARBA00022989"/>
    </source>
</evidence>
<feature type="transmembrane region" description="Helical" evidence="8">
    <location>
        <begin position="357"/>
        <end position="378"/>
    </location>
</feature>
<evidence type="ECO:0000256" key="5">
    <source>
        <dbReference type="ARBA" id="ARBA00023136"/>
    </source>
</evidence>
<dbReference type="Pfam" id="PF07690">
    <property type="entry name" value="MFS_1"/>
    <property type="match status" value="1"/>
</dbReference>
<feature type="transmembrane region" description="Helical" evidence="8">
    <location>
        <begin position="285"/>
        <end position="310"/>
    </location>
</feature>
<dbReference type="VEuPathDB" id="FungiDB:CCM_00118"/>
<feature type="compositionally biased region" description="Polar residues" evidence="7">
    <location>
        <begin position="516"/>
        <end position="534"/>
    </location>
</feature>
<feature type="transmembrane region" description="Helical" evidence="8">
    <location>
        <begin position="390"/>
        <end position="410"/>
    </location>
</feature>
<evidence type="ECO:0000256" key="1">
    <source>
        <dbReference type="ARBA" id="ARBA00004141"/>
    </source>
</evidence>
<feature type="transmembrane region" description="Helical" evidence="8">
    <location>
        <begin position="150"/>
        <end position="171"/>
    </location>
</feature>
<feature type="transmembrane region" description="Helical" evidence="8">
    <location>
        <begin position="456"/>
        <end position="476"/>
    </location>
</feature>
<dbReference type="GO" id="GO:0016020">
    <property type="term" value="C:membrane"/>
    <property type="evidence" value="ECO:0007669"/>
    <property type="project" value="UniProtKB-SubCell"/>
</dbReference>
<protein>
    <submittedName>
        <fullName evidence="10">Major facilitator superfamily transporter</fullName>
    </submittedName>
</protein>
<feature type="domain" description="Major facilitator superfamily (MFS) profile" evidence="9">
    <location>
        <begin position="54"/>
        <end position="486"/>
    </location>
</feature>
<dbReference type="InterPro" id="IPR020846">
    <property type="entry name" value="MFS_dom"/>
</dbReference>
<dbReference type="EMBL" id="CP023324">
    <property type="protein sequence ID" value="ATY61671.1"/>
    <property type="molecule type" value="Genomic_DNA"/>
</dbReference>
<dbReference type="PANTHER" id="PTHR43791">
    <property type="entry name" value="PERMEASE-RELATED"/>
    <property type="match status" value="1"/>
</dbReference>
<dbReference type="Gene3D" id="1.20.1250.20">
    <property type="entry name" value="MFS general substrate transporter like domains"/>
    <property type="match status" value="2"/>
</dbReference>
<feature type="compositionally biased region" description="Basic and acidic residues" evidence="7">
    <location>
        <begin position="500"/>
        <end position="515"/>
    </location>
</feature>
<proteinExistence type="inferred from homology"/>
<dbReference type="AlphaFoldDB" id="A0A2H4SEY1"/>
<dbReference type="FunFam" id="1.20.1250.20:FF:000065">
    <property type="entry name" value="Putative MFS pantothenate transporter"/>
    <property type="match status" value="1"/>
</dbReference>
<dbReference type="SUPFAM" id="SSF103473">
    <property type="entry name" value="MFS general substrate transporter"/>
    <property type="match status" value="1"/>
</dbReference>
<sequence length="534" mass="59763">MDRLIWPSASQRLPSLAAEMTKLNELVTAVDEPQNAEKQSKAERAFVARLDIFLLTFGCISQVIKYLDQSNINNAYVSGMKEDLHLQGNELNLFTTYFNVAYCIMLIPSQIIMTHVRPSWWLPSVEIVWGVITGLFAMTRSAKQVYVLRAFLGLCESAAYPGMITLFMSWYTPTEMAKRIGFYHSCQSVGQMLSGALQAAIINSLGGKSGLAGWRWLFVVNAIITVLWGIAGYFMIPDMPNNPNPWSFWFKRVHSELALSRLARTNRVDAKPISWSGARRTFTNWLVYIIAFLYIAMVLGTSGADYFGLFLKSVRTSTGEPRWTTTDVNVIPIGGSAMTVIFVWVWAYMSDFFRTRWLLIILQAVIAIMVAIIMSIWTTHPHSTPISAAYAAYFIQRIALGTAPLIWAWLSDLSPTDPEGRTLIVGASIAGYYSISAWSQVLLWPASQAPYYDYGWQSASALCALVVILCVVLRIVDVRYLAPKRKSDAEIAAVVAEERDGLKDDEKKLDAESHVSHVQSNATQRRVSLSPVQN</sequence>
<evidence type="ECO:0000313" key="11">
    <source>
        <dbReference type="Proteomes" id="UP000323067"/>
    </source>
</evidence>
<feature type="region of interest" description="Disordered" evidence="7">
    <location>
        <begin position="500"/>
        <end position="534"/>
    </location>
</feature>
<evidence type="ECO:0000256" key="6">
    <source>
        <dbReference type="ARBA" id="ARBA00037968"/>
    </source>
</evidence>
<keyword evidence="3 8" id="KW-0812">Transmembrane</keyword>
<dbReference type="Proteomes" id="UP000323067">
    <property type="component" value="Chromosome vii"/>
</dbReference>
<reference evidence="10 11" key="1">
    <citation type="journal article" date="2017" name="BMC Genomics">
        <title>Chromosome level assembly and secondary metabolite potential of the parasitic fungus Cordyceps militaris.</title>
        <authorList>
            <person name="Kramer G.J."/>
            <person name="Nodwell J.R."/>
        </authorList>
    </citation>
    <scope>NUCLEOTIDE SEQUENCE [LARGE SCALE GENOMIC DNA]</scope>
    <source>
        <strain evidence="10 11">ATCC 34164</strain>
    </source>
</reference>
<evidence type="ECO:0000256" key="7">
    <source>
        <dbReference type="SAM" id="MobiDB-lite"/>
    </source>
</evidence>
<evidence type="ECO:0000256" key="2">
    <source>
        <dbReference type="ARBA" id="ARBA00022448"/>
    </source>
</evidence>
<organism evidence="10 11">
    <name type="scientific">Cordyceps militaris</name>
    <name type="common">Caterpillar fungus</name>
    <name type="synonym">Clavaria militaris</name>
    <dbReference type="NCBI Taxonomy" id="73501"/>
    <lineage>
        <taxon>Eukaryota</taxon>
        <taxon>Fungi</taxon>
        <taxon>Dikarya</taxon>
        <taxon>Ascomycota</taxon>
        <taxon>Pezizomycotina</taxon>
        <taxon>Sordariomycetes</taxon>
        <taxon>Hypocreomycetidae</taxon>
        <taxon>Hypocreales</taxon>
        <taxon>Cordycipitaceae</taxon>
        <taxon>Cordyceps</taxon>
    </lineage>
</organism>
<dbReference type="VEuPathDB" id="FungiDB:A9K55_007486"/>
<dbReference type="PANTHER" id="PTHR43791:SF64">
    <property type="entry name" value="MAJOR FACILITATOR SUPERFAMILY (MFS) PROFILE DOMAIN-CONTAINING PROTEIN"/>
    <property type="match status" value="1"/>
</dbReference>
<comment type="similarity">
    <text evidence="6">Belongs to the major facilitator superfamily. Allantoate permease family.</text>
</comment>
<gene>
    <name evidence="10" type="ORF">A9K55_007486</name>
</gene>
<feature type="transmembrane region" description="Helical" evidence="8">
    <location>
        <begin position="91"/>
        <end position="113"/>
    </location>
</feature>
<feature type="transmembrane region" description="Helical" evidence="8">
    <location>
        <begin position="422"/>
        <end position="444"/>
    </location>
</feature>
<dbReference type="InterPro" id="IPR036259">
    <property type="entry name" value="MFS_trans_sf"/>
</dbReference>
<keyword evidence="5 8" id="KW-0472">Membrane</keyword>
<dbReference type="GO" id="GO:0022857">
    <property type="term" value="F:transmembrane transporter activity"/>
    <property type="evidence" value="ECO:0007669"/>
    <property type="project" value="InterPro"/>
</dbReference>
<name>A0A2H4SEY1_CORMI</name>